<feature type="domain" description="Cupin type-2" evidence="1">
    <location>
        <begin position="47"/>
        <end position="116"/>
    </location>
</feature>
<keyword evidence="3" id="KW-1185">Reference proteome</keyword>
<evidence type="ECO:0000313" key="3">
    <source>
        <dbReference type="Proteomes" id="UP001246372"/>
    </source>
</evidence>
<dbReference type="InterPro" id="IPR014710">
    <property type="entry name" value="RmlC-like_jellyroll"/>
</dbReference>
<dbReference type="SUPFAM" id="SSF51182">
    <property type="entry name" value="RmlC-like cupins"/>
    <property type="match status" value="1"/>
</dbReference>
<protein>
    <submittedName>
        <fullName evidence="2">Cupin domain-containing protein</fullName>
    </submittedName>
</protein>
<organism evidence="2 3">
    <name type="scientific">Roseateles aquae</name>
    <dbReference type="NCBI Taxonomy" id="3077235"/>
    <lineage>
        <taxon>Bacteria</taxon>
        <taxon>Pseudomonadati</taxon>
        <taxon>Pseudomonadota</taxon>
        <taxon>Betaproteobacteria</taxon>
        <taxon>Burkholderiales</taxon>
        <taxon>Sphaerotilaceae</taxon>
        <taxon>Roseateles</taxon>
    </lineage>
</organism>
<dbReference type="PANTHER" id="PTHR38599:SF1">
    <property type="entry name" value="CUPIN DOMAIN PROTEIN (AFU_ORTHOLOGUE AFUA_3G13620)"/>
    <property type="match status" value="1"/>
</dbReference>
<dbReference type="EMBL" id="JAVXZY010000010">
    <property type="protein sequence ID" value="MDT9001660.1"/>
    <property type="molecule type" value="Genomic_DNA"/>
</dbReference>
<dbReference type="RefSeq" id="WP_315652541.1">
    <property type="nucleotide sequence ID" value="NZ_JAVXZY010000010.1"/>
</dbReference>
<evidence type="ECO:0000259" key="1">
    <source>
        <dbReference type="Pfam" id="PF07883"/>
    </source>
</evidence>
<name>A0ABU3PGD8_9BURK</name>
<dbReference type="PANTHER" id="PTHR38599">
    <property type="entry name" value="CUPIN DOMAIN PROTEIN (AFU_ORTHOLOGUE AFUA_3G13620)"/>
    <property type="match status" value="1"/>
</dbReference>
<proteinExistence type="predicted"/>
<dbReference type="InterPro" id="IPR013096">
    <property type="entry name" value="Cupin_2"/>
</dbReference>
<dbReference type="Proteomes" id="UP001246372">
    <property type="component" value="Unassembled WGS sequence"/>
</dbReference>
<reference evidence="2" key="1">
    <citation type="submission" date="2023-09" db="EMBL/GenBank/DDBJ databases">
        <title>Paucibacter sp. APW11 Genome sequencing and assembly.</title>
        <authorList>
            <person name="Kim I."/>
        </authorList>
    </citation>
    <scope>NUCLEOTIDE SEQUENCE</scope>
    <source>
        <strain evidence="2">APW11</strain>
    </source>
</reference>
<accession>A0ABU3PGD8</accession>
<evidence type="ECO:0000313" key="2">
    <source>
        <dbReference type="EMBL" id="MDT9001660.1"/>
    </source>
</evidence>
<dbReference type="InterPro" id="IPR011051">
    <property type="entry name" value="RmlC_Cupin_sf"/>
</dbReference>
<dbReference type="Pfam" id="PF07883">
    <property type="entry name" value="Cupin_2"/>
    <property type="match status" value="1"/>
</dbReference>
<sequence length="137" mass="14896">MQDVKMIEETAASLAAIVGSSYVQGGIKRTVLQKTNFPEGYTVNFNIIEVPNGTSASPHVHPGLEVTYVLEGEFDLVTKGKPDQRFTPGMSYMVADQDVHFARVLGDKPIKLLCVFIQEASKPVAVVMGQAEQRTAV</sequence>
<gene>
    <name evidence="2" type="ORF">RQP53_20455</name>
</gene>
<comment type="caution">
    <text evidence="2">The sequence shown here is derived from an EMBL/GenBank/DDBJ whole genome shotgun (WGS) entry which is preliminary data.</text>
</comment>
<dbReference type="Gene3D" id="2.60.120.10">
    <property type="entry name" value="Jelly Rolls"/>
    <property type="match status" value="1"/>
</dbReference>